<dbReference type="PANTHER" id="PTHR23502">
    <property type="entry name" value="MAJOR FACILITATOR SUPERFAMILY"/>
    <property type="match status" value="1"/>
</dbReference>
<feature type="transmembrane region" description="Helical" evidence="7">
    <location>
        <begin position="243"/>
        <end position="265"/>
    </location>
</feature>
<dbReference type="CDD" id="cd17323">
    <property type="entry name" value="MFS_Tpo1_MDR_like"/>
    <property type="match status" value="1"/>
</dbReference>
<keyword evidence="5 7" id="KW-0472">Membrane</keyword>
<evidence type="ECO:0000256" key="6">
    <source>
        <dbReference type="SAM" id="MobiDB-lite"/>
    </source>
</evidence>
<feature type="transmembrane region" description="Helical" evidence="7">
    <location>
        <begin position="156"/>
        <end position="177"/>
    </location>
</feature>
<dbReference type="AlphaFoldDB" id="A0AAN6EUA1"/>
<comment type="subcellular location">
    <subcellularLocation>
        <location evidence="1">Cell membrane</location>
        <topology evidence="1">Multi-pass membrane protein</topology>
    </subcellularLocation>
</comment>
<dbReference type="EMBL" id="JAJGCB010000008">
    <property type="protein sequence ID" value="KAJ8991383.1"/>
    <property type="molecule type" value="Genomic_DNA"/>
</dbReference>
<feature type="transmembrane region" description="Helical" evidence="7">
    <location>
        <begin position="87"/>
        <end position="106"/>
    </location>
</feature>
<comment type="similarity">
    <text evidence="2">Belongs to the major facilitator superfamily.</text>
</comment>
<reference evidence="9" key="1">
    <citation type="submission" date="2023-01" db="EMBL/GenBank/DDBJ databases">
        <title>Exophiala dermititidis isolated from Cystic Fibrosis Patient.</title>
        <authorList>
            <person name="Kurbessoian T."/>
            <person name="Crocker A."/>
            <person name="Murante D."/>
            <person name="Hogan D.A."/>
            <person name="Stajich J.E."/>
        </authorList>
    </citation>
    <scope>NUCLEOTIDE SEQUENCE</scope>
    <source>
        <strain evidence="9">Ex8</strain>
    </source>
</reference>
<keyword evidence="3 7" id="KW-0812">Transmembrane</keyword>
<comment type="caution">
    <text evidence="9">The sequence shown here is derived from an EMBL/GenBank/DDBJ whole genome shotgun (WGS) entry which is preliminary data.</text>
</comment>
<feature type="transmembrane region" description="Helical" evidence="7">
    <location>
        <begin position="404"/>
        <end position="425"/>
    </location>
</feature>
<dbReference type="GO" id="GO:0022857">
    <property type="term" value="F:transmembrane transporter activity"/>
    <property type="evidence" value="ECO:0007669"/>
    <property type="project" value="InterPro"/>
</dbReference>
<dbReference type="SUPFAM" id="SSF103473">
    <property type="entry name" value="MFS general substrate transporter"/>
    <property type="match status" value="1"/>
</dbReference>
<feature type="transmembrane region" description="Helical" evidence="7">
    <location>
        <begin position="494"/>
        <end position="517"/>
    </location>
</feature>
<protein>
    <recommendedName>
        <fullName evidence="8">Major facilitator superfamily (MFS) profile domain-containing protein</fullName>
    </recommendedName>
</protein>
<dbReference type="FunFam" id="1.20.1250.20:FF:000082">
    <property type="entry name" value="MFS multidrug transporter, putative"/>
    <property type="match status" value="1"/>
</dbReference>
<keyword evidence="4 7" id="KW-1133">Transmembrane helix</keyword>
<feature type="transmembrane region" description="Helical" evidence="7">
    <location>
        <begin position="217"/>
        <end position="237"/>
    </location>
</feature>
<gene>
    <name evidence="9" type="ORF">HRR80_004723</name>
</gene>
<dbReference type="PROSITE" id="PS50850">
    <property type="entry name" value="MFS"/>
    <property type="match status" value="1"/>
</dbReference>
<dbReference type="PANTHER" id="PTHR23502:SF74">
    <property type="entry name" value="MAJOR FACILITATOR SUPERFAMILY (MFS) PROFILE DOMAIN-CONTAINING PROTEIN"/>
    <property type="match status" value="1"/>
</dbReference>
<sequence>MGLSSPDEARQSVHGTSDPAEDPSPQNQAIPSPEDHNAHNDGSCVDEHPPSLAPDELEVGKVDPKKIISFSSTDPDNPYNWPRRKKLYIFVTGIVAVINSTLGSSLPSGAISFIAADFNITDQVQLPLPISCFLAGYVVGPTICAPLSENNGRKPVILGFFCLATIFTLACAVAPMWPALLFFRFMCGIGFSGPISVVGGLYADIYNDPRERGVSMAWFMVATTFGPVAAPAISGFISENTTWRWVFGVATIFAAAMIPVIALMPESYAPVLLSRKAKKLRQETGDQDIIAKTDLQKKTFRHVVTVVMTRPYRMLFNEVIVMCTCAYCALAYGIFYLYFEAYPIIFQGPDSVYGWSWGVSGLAFLPIGLGSVFAAPIFLGWDVYLAKAQKRKAKWAHQEEYRRLPLACLGGPLYVVSLLWIGWSAKPGTHWLAPVASGVTFGMAFQLIFMALLNYLSDSYMTFAASAQGIASTCRSIFGALLPLASNRMFSSLGVAWACSLLAFLSLGMCLIPFAFIKYGDRIRDNSFFCKELKEMMAQEAAEQEREEAAAGATALAVNEGKGGERVSYTAERRREETVYEKV</sequence>
<dbReference type="InterPro" id="IPR011701">
    <property type="entry name" value="MFS"/>
</dbReference>
<evidence type="ECO:0000256" key="3">
    <source>
        <dbReference type="ARBA" id="ARBA00022692"/>
    </source>
</evidence>
<evidence type="ECO:0000313" key="9">
    <source>
        <dbReference type="EMBL" id="KAJ8991383.1"/>
    </source>
</evidence>
<evidence type="ECO:0000259" key="8">
    <source>
        <dbReference type="PROSITE" id="PS50850"/>
    </source>
</evidence>
<feature type="transmembrane region" description="Helical" evidence="7">
    <location>
        <begin position="126"/>
        <end position="144"/>
    </location>
</feature>
<evidence type="ECO:0000256" key="5">
    <source>
        <dbReference type="ARBA" id="ARBA00023136"/>
    </source>
</evidence>
<evidence type="ECO:0000313" key="10">
    <source>
        <dbReference type="Proteomes" id="UP001161757"/>
    </source>
</evidence>
<evidence type="ECO:0000256" key="2">
    <source>
        <dbReference type="ARBA" id="ARBA00008335"/>
    </source>
</evidence>
<dbReference type="Gene3D" id="1.20.1250.20">
    <property type="entry name" value="MFS general substrate transporter like domains"/>
    <property type="match status" value="1"/>
</dbReference>
<feature type="compositionally biased region" description="Basic and acidic residues" evidence="6">
    <location>
        <begin position="33"/>
        <end position="49"/>
    </location>
</feature>
<feature type="transmembrane region" description="Helical" evidence="7">
    <location>
        <begin position="460"/>
        <end position="482"/>
    </location>
</feature>
<organism evidence="9 10">
    <name type="scientific">Exophiala dermatitidis</name>
    <name type="common">Black yeast-like fungus</name>
    <name type="synonym">Wangiella dermatitidis</name>
    <dbReference type="NCBI Taxonomy" id="5970"/>
    <lineage>
        <taxon>Eukaryota</taxon>
        <taxon>Fungi</taxon>
        <taxon>Dikarya</taxon>
        <taxon>Ascomycota</taxon>
        <taxon>Pezizomycotina</taxon>
        <taxon>Eurotiomycetes</taxon>
        <taxon>Chaetothyriomycetidae</taxon>
        <taxon>Chaetothyriales</taxon>
        <taxon>Herpotrichiellaceae</taxon>
        <taxon>Exophiala</taxon>
    </lineage>
</organism>
<dbReference type="Proteomes" id="UP001161757">
    <property type="component" value="Unassembled WGS sequence"/>
</dbReference>
<feature type="transmembrane region" description="Helical" evidence="7">
    <location>
        <begin position="359"/>
        <end position="384"/>
    </location>
</feature>
<proteinExistence type="inferred from homology"/>
<feature type="domain" description="Major facilitator superfamily (MFS) profile" evidence="8">
    <location>
        <begin position="88"/>
        <end position="521"/>
    </location>
</feature>
<dbReference type="InterPro" id="IPR020846">
    <property type="entry name" value="MFS_dom"/>
</dbReference>
<feature type="transmembrane region" description="Helical" evidence="7">
    <location>
        <begin position="319"/>
        <end position="339"/>
    </location>
</feature>
<feature type="region of interest" description="Disordered" evidence="6">
    <location>
        <begin position="1"/>
        <end position="58"/>
    </location>
</feature>
<evidence type="ECO:0000256" key="7">
    <source>
        <dbReference type="SAM" id="Phobius"/>
    </source>
</evidence>
<evidence type="ECO:0000256" key="1">
    <source>
        <dbReference type="ARBA" id="ARBA00004651"/>
    </source>
</evidence>
<feature type="transmembrane region" description="Helical" evidence="7">
    <location>
        <begin position="431"/>
        <end position="453"/>
    </location>
</feature>
<evidence type="ECO:0000256" key="4">
    <source>
        <dbReference type="ARBA" id="ARBA00022989"/>
    </source>
</evidence>
<dbReference type="InterPro" id="IPR036259">
    <property type="entry name" value="MFS_trans_sf"/>
</dbReference>
<dbReference type="GO" id="GO:0005886">
    <property type="term" value="C:plasma membrane"/>
    <property type="evidence" value="ECO:0007669"/>
    <property type="project" value="UniProtKB-SubCell"/>
</dbReference>
<accession>A0AAN6EUA1</accession>
<name>A0AAN6EUA1_EXODE</name>
<dbReference type="Pfam" id="PF07690">
    <property type="entry name" value="MFS_1"/>
    <property type="match status" value="1"/>
</dbReference>
<feature type="transmembrane region" description="Helical" evidence="7">
    <location>
        <begin position="183"/>
        <end position="205"/>
    </location>
</feature>